<keyword evidence="7 9" id="KW-0378">Hydrolase</keyword>
<feature type="domain" description="Glucosamine/galactosamine-6-phosphate isomerase" evidence="8">
    <location>
        <begin position="13"/>
        <end position="249"/>
    </location>
</feature>
<comment type="pathway">
    <text evidence="3 7">Carbohydrate degradation; pentose phosphate pathway; D-ribulose 5-phosphate from D-glucose 6-phosphate (oxidative stage): step 2/3.</text>
</comment>
<sequence>MTATDHTHVVVHPDADLLARATASRFLLALIDAQSVTSPVHVALTGGSILVDTLRAVAADPLRDAVDWTSVHVWWGDERFAPQGHPDRNDGDAHAALFSAVPLPPENIHAVPGPDRVADVAAAARAYSEELERYAPEGARVPELAVVLLGMGPDGHVASLFPGRPSLDVDALGALAETDSPKPPPERVSLTLPTLCSADQVWLVVSGEGKAPAVAAALAGTSLPESQGGTDDGSSVPAGRVHARGRTLWLLDLPATTALPTA</sequence>
<dbReference type="Pfam" id="PF01182">
    <property type="entry name" value="Glucosamine_iso"/>
    <property type="match status" value="1"/>
</dbReference>
<evidence type="ECO:0000256" key="2">
    <source>
        <dbReference type="ARBA" id="ARBA00002681"/>
    </source>
</evidence>
<protein>
    <recommendedName>
        <fullName evidence="6 7">6-phosphogluconolactonase</fullName>
        <shortName evidence="7">6PGL</shortName>
        <ecNumber evidence="5 7">3.1.1.31</ecNumber>
    </recommendedName>
</protein>
<evidence type="ECO:0000256" key="4">
    <source>
        <dbReference type="ARBA" id="ARBA00010662"/>
    </source>
</evidence>
<evidence type="ECO:0000256" key="1">
    <source>
        <dbReference type="ARBA" id="ARBA00000832"/>
    </source>
</evidence>
<dbReference type="EC" id="3.1.1.31" evidence="5 7"/>
<dbReference type="InterPro" id="IPR039104">
    <property type="entry name" value="6PGL"/>
</dbReference>
<keyword evidence="10" id="KW-1185">Reference proteome</keyword>
<dbReference type="Gene3D" id="3.40.50.1360">
    <property type="match status" value="1"/>
</dbReference>
<evidence type="ECO:0000313" key="10">
    <source>
        <dbReference type="Proteomes" id="UP000313948"/>
    </source>
</evidence>
<dbReference type="InterPro" id="IPR037171">
    <property type="entry name" value="NagB/RpiA_transferase-like"/>
</dbReference>
<dbReference type="InterPro" id="IPR006148">
    <property type="entry name" value="Glc/Gal-6P_isomerase"/>
</dbReference>
<comment type="function">
    <text evidence="2 7">Hydrolysis of 6-phosphogluconolactone to 6-phosphogluconate.</text>
</comment>
<organism evidence="9 10">
    <name type="scientific">Georgenia wutianyii</name>
    <dbReference type="NCBI Taxonomy" id="2585135"/>
    <lineage>
        <taxon>Bacteria</taxon>
        <taxon>Bacillati</taxon>
        <taxon>Actinomycetota</taxon>
        <taxon>Actinomycetes</taxon>
        <taxon>Micrococcales</taxon>
        <taxon>Bogoriellaceae</taxon>
        <taxon>Georgenia</taxon>
    </lineage>
</organism>
<evidence type="ECO:0000256" key="5">
    <source>
        <dbReference type="ARBA" id="ARBA00013198"/>
    </source>
</evidence>
<comment type="catalytic activity">
    <reaction evidence="1 7">
        <text>6-phospho-D-glucono-1,5-lactone + H2O = 6-phospho-D-gluconate + H(+)</text>
        <dbReference type="Rhea" id="RHEA:12556"/>
        <dbReference type="ChEBI" id="CHEBI:15377"/>
        <dbReference type="ChEBI" id="CHEBI:15378"/>
        <dbReference type="ChEBI" id="CHEBI:57955"/>
        <dbReference type="ChEBI" id="CHEBI:58759"/>
        <dbReference type="EC" id="3.1.1.31"/>
    </reaction>
</comment>
<dbReference type="SUPFAM" id="SSF100950">
    <property type="entry name" value="NagB/RpiA/CoA transferase-like"/>
    <property type="match status" value="1"/>
</dbReference>
<dbReference type="InterPro" id="IPR005900">
    <property type="entry name" value="6-phosphogluconolactonase_DevB"/>
</dbReference>
<comment type="similarity">
    <text evidence="4 7">Belongs to the glucosamine/galactosamine-6-phosphate isomerase family. 6-phosphogluconolactonase subfamily.</text>
</comment>
<dbReference type="CDD" id="cd01400">
    <property type="entry name" value="6PGL"/>
    <property type="match status" value="1"/>
</dbReference>
<dbReference type="PANTHER" id="PTHR11054:SF0">
    <property type="entry name" value="6-PHOSPHOGLUCONOLACTONASE"/>
    <property type="match status" value="1"/>
</dbReference>
<dbReference type="EMBL" id="CP040899">
    <property type="protein sequence ID" value="QDB79308.1"/>
    <property type="molecule type" value="Genomic_DNA"/>
</dbReference>
<dbReference type="RefSeq" id="WP_139948429.1">
    <property type="nucleotide sequence ID" value="NZ_CP040899.1"/>
</dbReference>
<evidence type="ECO:0000256" key="6">
    <source>
        <dbReference type="ARBA" id="ARBA00020337"/>
    </source>
</evidence>
<dbReference type="Proteomes" id="UP000313948">
    <property type="component" value="Chromosome"/>
</dbReference>
<evidence type="ECO:0000256" key="7">
    <source>
        <dbReference type="RuleBase" id="RU365095"/>
    </source>
</evidence>
<dbReference type="NCBIfam" id="TIGR01198">
    <property type="entry name" value="pgl"/>
    <property type="match status" value="1"/>
</dbReference>
<evidence type="ECO:0000313" key="9">
    <source>
        <dbReference type="EMBL" id="QDB79308.1"/>
    </source>
</evidence>
<evidence type="ECO:0000256" key="3">
    <source>
        <dbReference type="ARBA" id="ARBA00004961"/>
    </source>
</evidence>
<gene>
    <name evidence="7 9" type="primary">pgl</name>
    <name evidence="9" type="ORF">FE251_07960</name>
</gene>
<name>A0ABX5VM76_9MICO</name>
<accession>A0ABX5VM76</accession>
<proteinExistence type="inferred from homology"/>
<evidence type="ECO:0000259" key="8">
    <source>
        <dbReference type="Pfam" id="PF01182"/>
    </source>
</evidence>
<reference evidence="9 10" key="1">
    <citation type="submission" date="2019-05" db="EMBL/GenBank/DDBJ databases">
        <title>Georgenia *** sp. nov., and Georgenia *** sp. nov., isolated from the intestinal contents of plateau pika (Ochotona curzoniae) in the Qinghai-Tibet plateau of China.</title>
        <authorList>
            <person name="Tian Z."/>
        </authorList>
    </citation>
    <scope>NUCLEOTIDE SEQUENCE [LARGE SCALE GENOMIC DNA]</scope>
    <source>
        <strain evidence="9 10">Z294</strain>
    </source>
</reference>
<dbReference type="GO" id="GO:0017057">
    <property type="term" value="F:6-phosphogluconolactonase activity"/>
    <property type="evidence" value="ECO:0007669"/>
    <property type="project" value="UniProtKB-EC"/>
</dbReference>
<dbReference type="PANTHER" id="PTHR11054">
    <property type="entry name" value="6-PHOSPHOGLUCONOLACTONASE"/>
    <property type="match status" value="1"/>
</dbReference>